<evidence type="ECO:0000256" key="2">
    <source>
        <dbReference type="ARBA" id="ARBA00022722"/>
    </source>
</evidence>
<dbReference type="GO" id="GO:0004519">
    <property type="term" value="F:endonuclease activity"/>
    <property type="evidence" value="ECO:0007669"/>
    <property type="project" value="UniProtKB-UniRule"/>
</dbReference>
<dbReference type="InterPro" id="IPR032239">
    <property type="entry name" value="Cas9-BH"/>
</dbReference>
<evidence type="ECO:0000256" key="3">
    <source>
        <dbReference type="ARBA" id="ARBA00022723"/>
    </source>
</evidence>
<dbReference type="GO" id="GO:0003723">
    <property type="term" value="F:RNA binding"/>
    <property type="evidence" value="ECO:0007669"/>
    <property type="project" value="UniProtKB-UniRule"/>
</dbReference>
<dbReference type="InterPro" id="IPR028629">
    <property type="entry name" value="Cas9"/>
</dbReference>
<dbReference type="GeneID" id="78572052"/>
<dbReference type="Proteomes" id="UP000254235">
    <property type="component" value="Unassembled WGS sequence"/>
</dbReference>
<comment type="domain">
    <text evidence="12">Has 2 endonuclease domains. The discontinuous RuvC-like domain cleaves the target DNA noncomplementary to crRNA while the HNH nuclease domain cleaves the target DNA complementary to crRNA.</text>
</comment>
<dbReference type="RefSeq" id="WP_115084279.1">
    <property type="nucleotide sequence ID" value="NZ_UGTP01000005.1"/>
</dbReference>
<dbReference type="GO" id="GO:0046872">
    <property type="term" value="F:metal ion binding"/>
    <property type="evidence" value="ECO:0007669"/>
    <property type="project" value="UniProtKB-UniRule"/>
</dbReference>
<evidence type="ECO:0000256" key="9">
    <source>
        <dbReference type="ARBA" id="ARBA00023125"/>
    </source>
</evidence>
<protein>
    <recommendedName>
        <fullName evidence="12">CRISPR-associated endonuclease Cas9</fullName>
        <ecNumber evidence="12">3.1.-.-</ecNumber>
    </recommendedName>
</protein>
<dbReference type="Pfam" id="PF16593">
    <property type="entry name" value="Cas9-BH"/>
    <property type="match status" value="1"/>
</dbReference>
<comment type="caution">
    <text evidence="12">Lacks conserved residue(s) required for the propagation of feature annotation.</text>
</comment>
<keyword evidence="3" id="KW-0479">Metal-binding</keyword>
<comment type="cofactor">
    <cofactor evidence="1">
        <name>Mg(2+)</name>
        <dbReference type="ChEBI" id="CHEBI:18420"/>
    </cofactor>
</comment>
<evidence type="ECO:0000256" key="7">
    <source>
        <dbReference type="ARBA" id="ARBA00022884"/>
    </source>
</evidence>
<dbReference type="InterPro" id="IPR036397">
    <property type="entry name" value="RNaseH_sf"/>
</dbReference>
<dbReference type="GO" id="GO:0043571">
    <property type="term" value="P:maintenance of CRISPR repeat elements"/>
    <property type="evidence" value="ECO:0007669"/>
    <property type="project" value="UniProtKB-UniRule"/>
</dbReference>
<dbReference type="PROSITE" id="PS51749">
    <property type="entry name" value="HNH_CAS9"/>
    <property type="match status" value="1"/>
</dbReference>
<accession>A0A379GAF2</accession>
<dbReference type="GO" id="GO:0016787">
    <property type="term" value="F:hydrolase activity"/>
    <property type="evidence" value="ECO:0007669"/>
    <property type="project" value="UniProtKB-KW"/>
</dbReference>
<evidence type="ECO:0000313" key="15">
    <source>
        <dbReference type="Proteomes" id="UP000254235"/>
    </source>
</evidence>
<dbReference type="GO" id="GO:0003677">
    <property type="term" value="F:DNA binding"/>
    <property type="evidence" value="ECO:0007669"/>
    <property type="project" value="UniProtKB-UniRule"/>
</dbReference>
<keyword evidence="10" id="KW-0464">Manganese</keyword>
<evidence type="ECO:0000256" key="1">
    <source>
        <dbReference type="ARBA" id="ARBA00001946"/>
    </source>
</evidence>
<organism evidence="14 15">
    <name type="scientific">Prevotella pallens</name>
    <dbReference type="NCBI Taxonomy" id="60133"/>
    <lineage>
        <taxon>Bacteria</taxon>
        <taxon>Pseudomonadati</taxon>
        <taxon>Bacteroidota</taxon>
        <taxon>Bacteroidia</taxon>
        <taxon>Bacteroidales</taxon>
        <taxon>Prevotellaceae</taxon>
        <taxon>Prevotella</taxon>
    </lineage>
</organism>
<dbReference type="Pfam" id="PF13395">
    <property type="entry name" value="HNH_4"/>
    <property type="match status" value="1"/>
</dbReference>
<evidence type="ECO:0000256" key="6">
    <source>
        <dbReference type="ARBA" id="ARBA00022842"/>
    </source>
</evidence>
<gene>
    <name evidence="12" type="primary">cas9</name>
    <name evidence="14" type="ORF">NCTC13043_02456</name>
</gene>
<dbReference type="InterPro" id="IPR033114">
    <property type="entry name" value="HNH_CAS9"/>
</dbReference>
<dbReference type="GO" id="GO:0051607">
    <property type="term" value="P:defense response to virus"/>
    <property type="evidence" value="ECO:0007669"/>
    <property type="project" value="UniProtKB-UniRule"/>
</dbReference>
<evidence type="ECO:0000256" key="10">
    <source>
        <dbReference type="ARBA" id="ARBA00023211"/>
    </source>
</evidence>
<keyword evidence="2 12" id="KW-0540">Nuclease</keyword>
<comment type="similarity">
    <text evidence="12">Belongs to the CRISPR-associated Cas9 family.</text>
</comment>
<dbReference type="EC" id="3.1.-.-" evidence="12"/>
<evidence type="ECO:0000256" key="4">
    <source>
        <dbReference type="ARBA" id="ARBA00022759"/>
    </source>
</evidence>
<sequence length="1507" mass="176444">MKTILGLDLGPNSIGWAKVEVDDKGNYLRNIKLGSRIIPMDQGILGKFDSGVTESQTAIRTNFRGVRRLRERHLQRRERLHRVLHALNFLPKHYEDAIGWDRNEPAIYGKFINNSEPKLAWERQEDGSMRFLFMESFYEMMADFAKMQPSLVSGEKKIPLDWTIYYLRKKALTQQIKKEELAWILLNFNQKRGYYQLRGEEEEDNPTKRKEYYKLKVIGVEADGAPKAGKIWYNIHLENGWTARCQSKVPLDNWVGNIKEYIVTTEYEADGETPKYDKEGKIKRSFKSPEKGDWQLIKTRTEKFIESSNKTVGTFIYDHLLKEPFDKIRGKYIRTIERKYYKNELYKILCEQAKYHKELDSLDTLNACAKELYKNNQQHQEYLLKKDMKYLLLDDLIFYQRPLKSKKSLIADCPYEVYKYNYKQTGKKEQKKIKCIAKSNPYYQEFRLWQFISNIHLFNVTDGKDVTSEYLKTKEDYVRLFTYLNDRKEIKQETLLKGFLKLKKETIGSEKIYPIRWNYIEDANKSYPCNTTRHELLLAFDRAGIQRELLNVEGREYRLWHLLYSIESKDKTESALRKLKSNKAFSDLNIDDAFVNSFLKIKPFKKEYGAYSEKAIKKLLAVMRRGSLWKEADICEATKQNIAKILQNDIDEKLKKKIEAAVSSFNKLSDFQGLPTWLACYVVYGRHSEAAQIQCWQSPEDLKTYINKFKQHSLRNPIVEQCLLETLRTVYDIWKDAGQIDEIHIELGRNMKSTAEQRARKTNEFLRNENTNLRIKNLLMELKNDDKIENVRPYSPSQQEILRIYEEGALQELSKEDEMYEDISKISKMAQPSPTELSRYKLWLEQKYRSPYTGRVIPLSKLFTTAYQIEHIIPQSRYFDDSFNNKVICESEVNSLKDNMLGYEFIKECGGQKVHCTLLDGNVEIFTEEEYKTFVTKHYVGNPRKKDNLLLEDIPQEFSARQLNDSRYISKMVQTVLSNIVRTKDEQEAISKFVVSCNGMITDRLKKDWGLNDVWNTIVCPRFKRLNEITKTNAFGHWEDKAGKHVFQTIVPLELQRGFSKKRIDHRHHAMDALVIACASRNIVNYLNNESANSPEKREDLRKKLCDEKRKIRKPWKTFTQDTREALSDVVVSFKNYVRVINKATNYYEHYSSSGNKVMISQKGNDMWAIRKPLHKESFFGHVNLRRKATVSLKKALENIPAICDKTLRDYINALVEKHFNTRQLLAHFKSINYRLNRKRVDKVEVWQFSDEKIEMVARRKPLDTSFDAKQISFITDTGIQKILLNYLQSKEGNAEIAFTPEGIEEMNKNISIYNDGKAHQPILNVRVATPKGMKYPVGQTGNKATKFVVAEKGTNLYFAIYENELGERSYDTIPLDIVIKRLKEGQSPVPQINKVGIPLKFYLSPNDLVYVPTKENEDELCRDRIYKFVDSSGTTANFVPHTSANTIYNVDKEYAKKYCNGAVILNEYGLGSPQSKNQKDLDGEMIKEICWKLKVDRLGNIIKVIK</sequence>
<evidence type="ECO:0000256" key="5">
    <source>
        <dbReference type="ARBA" id="ARBA00022801"/>
    </source>
</evidence>
<keyword evidence="5 12" id="KW-0378">Hydrolase</keyword>
<evidence type="ECO:0000256" key="8">
    <source>
        <dbReference type="ARBA" id="ARBA00023118"/>
    </source>
</evidence>
<feature type="active site" description="Proton acceptor for HNH nuclease domain" evidence="12">
    <location>
        <position position="871"/>
    </location>
</feature>
<dbReference type="NCBIfam" id="TIGR01865">
    <property type="entry name" value="cas_Csn1"/>
    <property type="match status" value="1"/>
</dbReference>
<proteinExistence type="inferred from homology"/>
<name>A0A379GAF2_9BACT</name>
<keyword evidence="8 12" id="KW-0051">Antiviral defense</keyword>
<dbReference type="Gene3D" id="1.10.30.50">
    <property type="match status" value="1"/>
</dbReference>
<dbReference type="InterPro" id="IPR003615">
    <property type="entry name" value="HNH_nuc"/>
</dbReference>
<keyword evidence="7 12" id="KW-0694">RNA-binding</keyword>
<comment type="subunit">
    <text evidence="11 12">Monomer. Binds crRNA and tracrRNA.</text>
</comment>
<dbReference type="Gene3D" id="3.30.420.10">
    <property type="entry name" value="Ribonuclease H-like superfamily/Ribonuclease H"/>
    <property type="match status" value="3"/>
</dbReference>
<evidence type="ECO:0000256" key="11">
    <source>
        <dbReference type="ARBA" id="ARBA00046380"/>
    </source>
</evidence>
<dbReference type="InterPro" id="IPR041383">
    <property type="entry name" value="RuvC_III"/>
</dbReference>
<dbReference type="OrthoDB" id="9777169at2"/>
<dbReference type="Pfam" id="PF18541">
    <property type="entry name" value="RuvC_III"/>
    <property type="match status" value="1"/>
</dbReference>
<feature type="active site" description="For RuvC-like nuclease domain" evidence="12">
    <location>
        <position position="8"/>
    </location>
</feature>
<keyword evidence="4 12" id="KW-0255">Endonuclease</keyword>
<evidence type="ECO:0000256" key="12">
    <source>
        <dbReference type="HAMAP-Rule" id="MF_01480"/>
    </source>
</evidence>
<evidence type="ECO:0000313" key="14">
    <source>
        <dbReference type="EMBL" id="SUC37957.1"/>
    </source>
</evidence>
<dbReference type="HAMAP" id="MF_01480">
    <property type="entry name" value="Cas9"/>
    <property type="match status" value="1"/>
</dbReference>
<evidence type="ECO:0000259" key="13">
    <source>
        <dbReference type="PROSITE" id="PS51749"/>
    </source>
</evidence>
<reference evidence="14 15" key="1">
    <citation type="submission" date="2018-06" db="EMBL/GenBank/DDBJ databases">
        <authorList>
            <consortium name="Pathogen Informatics"/>
            <person name="Doyle S."/>
        </authorList>
    </citation>
    <scope>NUCLEOTIDE SEQUENCE [LARGE SCALE GENOMIC DNA]</scope>
    <source>
        <strain evidence="14 15">NCTC13043</strain>
    </source>
</reference>
<feature type="domain" description="HNH Cas9-type" evidence="13">
    <location>
        <begin position="788"/>
        <end position="963"/>
    </location>
</feature>
<dbReference type="EMBL" id="UGTP01000005">
    <property type="protein sequence ID" value="SUC37957.1"/>
    <property type="molecule type" value="Genomic_DNA"/>
</dbReference>
<keyword evidence="9 12" id="KW-0238">DNA-binding</keyword>
<comment type="function">
    <text evidence="12">CRISPR (clustered regularly interspaced short palindromic repeat) is an adaptive immune system that provides protection against mobile genetic elements (viruses, transposable elements and conjugative plasmids). CRISPR clusters contain spacers, sequences complementary to antecedent mobile elements, and target invading nucleic acids. CRISPR clusters are transcribed and processed into CRISPR RNA (crRNA). In type II CRISPR systems correct processing of pre-crRNA requires a trans-encoded small RNA (tracrRNA), endogenous ribonuclease 3 (rnc) and this protein. The tracrRNA serves as a guide for ribonuclease 3-aided processing of pre-crRNA. Subsequently Cas9/crRNA/tracrRNA endonucleolytically cleaves linear or circular dsDNA target complementary to the spacer; Cas9 is inactive in the absence of the 2 guide RNAs (gRNA). Cas9 recognizes the protospacer adjacent motif (PAM) in the CRISPR repeat sequences to help distinguish self versus nonself, as targets within the bacterial CRISPR locus do not have PAMs. PAM recognition is also required for catalytic activity.</text>
</comment>
<keyword evidence="6" id="KW-0460">Magnesium</keyword>